<dbReference type="EMBL" id="CP017766">
    <property type="protein sequence ID" value="AUB56615.1"/>
    <property type="molecule type" value="Genomic_DNA"/>
</dbReference>
<keyword evidence="1" id="KW-0812">Transmembrane</keyword>
<evidence type="ECO:0000259" key="2">
    <source>
        <dbReference type="Pfam" id="PF13240"/>
    </source>
</evidence>
<dbReference type="InterPro" id="IPR026870">
    <property type="entry name" value="Zinc_ribbon_dom"/>
</dbReference>
<sequence>MQYLICENCGGYYALIDGESPSDFDSCQCGGKFYLVEDDGLHIKSPMILCQYCGNPNPTNTAFCSECGQILIPAKELSAVIRGEKFKPLGIFAGVAFILVSIFILGLFV</sequence>
<feature type="transmembrane region" description="Helical" evidence="1">
    <location>
        <begin position="89"/>
        <end position="108"/>
    </location>
</feature>
<evidence type="ECO:0000256" key="1">
    <source>
        <dbReference type="SAM" id="Phobius"/>
    </source>
</evidence>
<name>A0A2H4VEU0_9EURY</name>
<keyword evidence="1" id="KW-0472">Membrane</keyword>
<dbReference type="Pfam" id="PF13240">
    <property type="entry name" value="Zn_Ribbon_1"/>
    <property type="match status" value="1"/>
</dbReference>
<proteinExistence type="predicted"/>
<gene>
    <name evidence="3" type="ORF">BK007_11760</name>
</gene>
<dbReference type="Proteomes" id="UP000232806">
    <property type="component" value="Chromosome"/>
</dbReference>
<organism evidence="3 4">
    <name type="scientific">Methanobacterium subterraneum</name>
    <dbReference type="NCBI Taxonomy" id="59277"/>
    <lineage>
        <taxon>Archaea</taxon>
        <taxon>Methanobacteriati</taxon>
        <taxon>Methanobacteriota</taxon>
        <taxon>Methanomada group</taxon>
        <taxon>Methanobacteria</taxon>
        <taxon>Methanobacteriales</taxon>
        <taxon>Methanobacteriaceae</taxon>
        <taxon>Methanobacterium</taxon>
    </lineage>
</organism>
<evidence type="ECO:0000313" key="4">
    <source>
        <dbReference type="Proteomes" id="UP000232806"/>
    </source>
</evidence>
<dbReference type="AlphaFoldDB" id="A0A2H4VEU0"/>
<evidence type="ECO:0000313" key="3">
    <source>
        <dbReference type="EMBL" id="AUB56615.1"/>
    </source>
</evidence>
<reference evidence="3 4" key="1">
    <citation type="submission" date="2016-10" db="EMBL/GenBank/DDBJ databases">
        <title>Comparative genomics between deep and shallow subseafloor isolates.</title>
        <authorList>
            <person name="Ishii S."/>
            <person name="Miller J.R."/>
            <person name="Sutton G."/>
            <person name="Suzuki S."/>
            <person name="Methe B."/>
            <person name="Inagaki F."/>
            <person name="Imachi H."/>
        </authorList>
    </citation>
    <scope>NUCLEOTIDE SEQUENCE [LARGE SCALE GENOMIC DNA]</scope>
    <source>
        <strain evidence="3 4">MO-MB1</strain>
    </source>
</reference>
<dbReference type="OrthoDB" id="70331at2157"/>
<accession>A0A2H4VEU0</accession>
<keyword evidence="1" id="KW-1133">Transmembrane helix</keyword>
<protein>
    <recommendedName>
        <fullName evidence="2">Zinc-ribbon domain-containing protein</fullName>
    </recommendedName>
</protein>
<dbReference type="RefSeq" id="WP_100906597.1">
    <property type="nucleotide sequence ID" value="NZ_CP017766.1"/>
</dbReference>
<feature type="domain" description="Zinc-ribbon" evidence="2">
    <location>
        <begin position="50"/>
        <end position="69"/>
    </location>
</feature>
<dbReference type="GeneID" id="35122291"/>